<organism evidence="2 3">
    <name type="scientific">Steinernema carpocapsae</name>
    <name type="common">Entomopathogenic nematode</name>
    <dbReference type="NCBI Taxonomy" id="34508"/>
    <lineage>
        <taxon>Eukaryota</taxon>
        <taxon>Metazoa</taxon>
        <taxon>Ecdysozoa</taxon>
        <taxon>Nematoda</taxon>
        <taxon>Chromadorea</taxon>
        <taxon>Rhabditida</taxon>
        <taxon>Tylenchina</taxon>
        <taxon>Panagrolaimomorpha</taxon>
        <taxon>Strongyloidoidea</taxon>
        <taxon>Steinernematidae</taxon>
        <taxon>Steinernema</taxon>
    </lineage>
</organism>
<keyword evidence="3" id="KW-1185">Reference proteome</keyword>
<protein>
    <recommendedName>
        <fullName evidence="4">Apple domain-containing protein</fullName>
    </recommendedName>
</protein>
<reference evidence="2 3" key="2">
    <citation type="journal article" date="2019" name="G3 (Bethesda)">
        <title>Hybrid Assembly of the Genome of the Entomopathogenic Nematode Steinernema carpocapsae Identifies the X-Chromosome.</title>
        <authorList>
            <person name="Serra L."/>
            <person name="Macchietto M."/>
            <person name="Macias-Munoz A."/>
            <person name="McGill C.J."/>
            <person name="Rodriguez I.M."/>
            <person name="Rodriguez B."/>
            <person name="Murad R."/>
            <person name="Mortazavi A."/>
        </authorList>
    </citation>
    <scope>NUCLEOTIDE SEQUENCE [LARGE SCALE GENOMIC DNA]</scope>
    <source>
        <strain evidence="2 3">ALL</strain>
    </source>
</reference>
<reference evidence="2 3" key="1">
    <citation type="journal article" date="2015" name="Genome Biol.">
        <title>Comparative genomics of Steinernema reveals deeply conserved gene regulatory networks.</title>
        <authorList>
            <person name="Dillman A.R."/>
            <person name="Macchietto M."/>
            <person name="Porter C.F."/>
            <person name="Rogers A."/>
            <person name="Williams B."/>
            <person name="Antoshechkin I."/>
            <person name="Lee M.M."/>
            <person name="Goodwin Z."/>
            <person name="Lu X."/>
            <person name="Lewis E.E."/>
            <person name="Goodrich-Blair H."/>
            <person name="Stock S.P."/>
            <person name="Adams B.J."/>
            <person name="Sternberg P.W."/>
            <person name="Mortazavi A."/>
        </authorList>
    </citation>
    <scope>NUCLEOTIDE SEQUENCE [LARGE SCALE GENOMIC DNA]</scope>
    <source>
        <strain evidence="2 3">ALL</strain>
    </source>
</reference>
<accession>A0A4U5NY34</accession>
<dbReference type="EMBL" id="AZBU02000003">
    <property type="protein sequence ID" value="TKR88422.1"/>
    <property type="molecule type" value="Genomic_DNA"/>
</dbReference>
<evidence type="ECO:0008006" key="4">
    <source>
        <dbReference type="Google" id="ProtNLM"/>
    </source>
</evidence>
<name>A0A4U5NY34_STECR</name>
<evidence type="ECO:0000313" key="3">
    <source>
        <dbReference type="Proteomes" id="UP000298663"/>
    </source>
</evidence>
<evidence type="ECO:0000256" key="1">
    <source>
        <dbReference type="SAM" id="SignalP"/>
    </source>
</evidence>
<gene>
    <name evidence="2" type="ORF">L596_012674</name>
</gene>
<sequence length="183" mass="21016">MKWIYTAVCFLAFAILFAQSQLVKIKYVDSTEHTLGLVDPFETYENSVEKCVIKCAANVTGCLGGIFHVSSQRCYSLSRLRMSPNVWSEAISFVILRNDELICPNNFTQIVISRGGSNNDDRERHDDLIQVPLQIGQIPNTDDRPPAPLDNNRQWIWNDLEERWKPNKGPDMKYINGQWIEIP</sequence>
<comment type="caution">
    <text evidence="2">The sequence shown here is derived from an EMBL/GenBank/DDBJ whole genome shotgun (WGS) entry which is preliminary data.</text>
</comment>
<feature type="chain" id="PRO_5020730442" description="Apple domain-containing protein" evidence="1">
    <location>
        <begin position="21"/>
        <end position="183"/>
    </location>
</feature>
<proteinExistence type="predicted"/>
<dbReference type="Proteomes" id="UP000298663">
    <property type="component" value="Unassembled WGS sequence"/>
</dbReference>
<dbReference type="AlphaFoldDB" id="A0A4U5NY34"/>
<evidence type="ECO:0000313" key="2">
    <source>
        <dbReference type="EMBL" id="TKR88422.1"/>
    </source>
</evidence>
<keyword evidence="1" id="KW-0732">Signal</keyword>
<feature type="signal peptide" evidence="1">
    <location>
        <begin position="1"/>
        <end position="20"/>
    </location>
</feature>